<dbReference type="Pfam" id="PF14088">
    <property type="entry name" value="DUF4268"/>
    <property type="match status" value="1"/>
</dbReference>
<keyword evidence="3" id="KW-1185">Reference proteome</keyword>
<dbReference type="Proteomes" id="UP001595690">
    <property type="component" value="Unassembled WGS sequence"/>
</dbReference>
<organism evidence="2 3">
    <name type="scientific">Lentzea rhizosphaerae</name>
    <dbReference type="NCBI Taxonomy" id="2041025"/>
    <lineage>
        <taxon>Bacteria</taxon>
        <taxon>Bacillati</taxon>
        <taxon>Actinomycetota</taxon>
        <taxon>Actinomycetes</taxon>
        <taxon>Pseudonocardiales</taxon>
        <taxon>Pseudonocardiaceae</taxon>
        <taxon>Lentzea</taxon>
    </lineage>
</organism>
<evidence type="ECO:0000313" key="2">
    <source>
        <dbReference type="EMBL" id="MFC3895224.1"/>
    </source>
</evidence>
<name>A0ABV8BZZ0_9PSEU</name>
<dbReference type="InterPro" id="IPR011856">
    <property type="entry name" value="tRNA_endonuc-like_dom_sf"/>
</dbReference>
<dbReference type="InterPro" id="IPR025364">
    <property type="entry name" value="DUF4268"/>
</dbReference>
<protein>
    <submittedName>
        <fullName evidence="2">DUF4268 domain-containing protein</fullName>
    </submittedName>
</protein>
<evidence type="ECO:0000259" key="1">
    <source>
        <dbReference type="Pfam" id="PF14088"/>
    </source>
</evidence>
<comment type="caution">
    <text evidence="2">The sequence shown here is derived from an EMBL/GenBank/DDBJ whole genome shotgun (WGS) entry which is preliminary data.</text>
</comment>
<dbReference type="EMBL" id="JBHRZI010000023">
    <property type="protein sequence ID" value="MFC3895224.1"/>
    <property type="molecule type" value="Genomic_DNA"/>
</dbReference>
<gene>
    <name evidence="2" type="ORF">ACFOWZ_27405</name>
</gene>
<feature type="domain" description="DUF4268" evidence="1">
    <location>
        <begin position="191"/>
        <end position="322"/>
    </location>
</feature>
<proteinExistence type="predicted"/>
<dbReference type="Gene3D" id="3.40.1350.10">
    <property type="match status" value="1"/>
</dbReference>
<dbReference type="RefSeq" id="WP_382376768.1">
    <property type="nucleotide sequence ID" value="NZ_JBHRZI010000023.1"/>
</dbReference>
<evidence type="ECO:0000313" key="3">
    <source>
        <dbReference type="Proteomes" id="UP001595690"/>
    </source>
</evidence>
<accession>A0ABV8BZZ0</accession>
<sequence>MSEDGEVSSAAAPLVNLTRLQPVAITSVWPTEPHHFTPWLLTNADLLSEALGLDVELESREYKVGKFSLDIIGHEVATGTPVIVENQYGSTDHGHLGQILTYAGGTKPTTIVWIAEHFREEHRAALEWLNTHTDPSIRFFGVRLAAVTLNGAPAGLIAPWLELVVKPNDWEKLAMAAASAGAAGPTQTQQLYQQFWSLFEPRAKEKGWTNASAPAQNWWSMPTGVSHAIWSVSYATFGCRSELYFEHPDAEINLLRWQVLNARKEEILDVFGDDLIFDDLPNNKGCRVEARLLGPKIGEQQRWEEVLTWMLDTQARLRTAVSRVGGVPSLTEDAALPAGEG</sequence>
<reference evidence="3" key="1">
    <citation type="journal article" date="2019" name="Int. J. Syst. Evol. Microbiol.">
        <title>The Global Catalogue of Microorganisms (GCM) 10K type strain sequencing project: providing services to taxonomists for standard genome sequencing and annotation.</title>
        <authorList>
            <consortium name="The Broad Institute Genomics Platform"/>
            <consortium name="The Broad Institute Genome Sequencing Center for Infectious Disease"/>
            <person name="Wu L."/>
            <person name="Ma J."/>
        </authorList>
    </citation>
    <scope>NUCLEOTIDE SEQUENCE [LARGE SCALE GENOMIC DNA]</scope>
    <source>
        <strain evidence="3">CGMCC 4.7405</strain>
    </source>
</reference>